<dbReference type="AlphaFoldDB" id="A0A2K4ZL01"/>
<accession>A0A2K4ZL01</accession>
<feature type="compositionally biased region" description="Basic and acidic residues" evidence="1">
    <location>
        <begin position="185"/>
        <end position="204"/>
    </location>
</feature>
<feature type="compositionally biased region" description="Basic and acidic residues" evidence="1">
    <location>
        <begin position="288"/>
        <end position="335"/>
    </location>
</feature>
<dbReference type="EMBL" id="OFSM01000021">
    <property type="protein sequence ID" value="SOY31076.1"/>
    <property type="molecule type" value="Genomic_DNA"/>
</dbReference>
<feature type="region of interest" description="Disordered" evidence="1">
    <location>
        <begin position="119"/>
        <end position="204"/>
    </location>
</feature>
<gene>
    <name evidence="2" type="ORF">AMURIS_03810</name>
</gene>
<feature type="region of interest" description="Disordered" evidence="1">
    <location>
        <begin position="1"/>
        <end position="24"/>
    </location>
</feature>
<feature type="compositionally biased region" description="Basic and acidic residues" evidence="1">
    <location>
        <begin position="12"/>
        <end position="24"/>
    </location>
</feature>
<reference evidence="2 3" key="1">
    <citation type="submission" date="2018-01" db="EMBL/GenBank/DDBJ databases">
        <authorList>
            <person name="Gaut B.S."/>
            <person name="Morton B.R."/>
            <person name="Clegg M.T."/>
            <person name="Duvall M.R."/>
        </authorList>
    </citation>
    <scope>NUCLEOTIDE SEQUENCE [LARGE SCALE GENOMIC DNA]</scope>
    <source>
        <strain evidence="2">GP69</strain>
    </source>
</reference>
<name>A0A2K4ZL01_9FIRM</name>
<protein>
    <submittedName>
        <fullName evidence="2">Uncharacterized protein</fullName>
    </submittedName>
</protein>
<feature type="region of interest" description="Disordered" evidence="1">
    <location>
        <begin position="288"/>
        <end position="370"/>
    </location>
</feature>
<keyword evidence="3" id="KW-1185">Reference proteome</keyword>
<dbReference type="OrthoDB" id="2066029at2"/>
<sequence length="370" mass="41839">MGVKGFDGNLSEESKKALQSETWQKVRDSMKEKKEVKHFTAESTAENAYGAIWNQVVNEYLKSGYNAEDKSPDIVVMGETYRTLRRPEVTVFYDAAGDTLFDVTNERLEKEYEWLMNGGAGDAAENTDTREEDNADRKSDLVVEQTEEDPEAGEAPQAERAEEDEPDSTPDVTGENIESNQEPPKPVEGKSTSEQDSRLVKQRAEEKLKKELAAAKDKSFADPIIGYLLERCREDEGLAEDVVQDHKTWQKCFEYIYRQARQQAHGNCAAVRDDVVYEWAEDYYHKDDKAEEEKKAKKTAEDKAKKTATEKAKKVKTATERKTVKAKGNAEKTEKVSVPPKAETPKAPPKPKKNPKEMDGQMDLFSMMGM</sequence>
<dbReference type="InterPro" id="IPR025624">
    <property type="entry name" value="PcfK"/>
</dbReference>
<evidence type="ECO:0000313" key="3">
    <source>
        <dbReference type="Proteomes" id="UP000236311"/>
    </source>
</evidence>
<organism evidence="2 3">
    <name type="scientific">Acetatifactor muris</name>
    <dbReference type="NCBI Taxonomy" id="879566"/>
    <lineage>
        <taxon>Bacteria</taxon>
        <taxon>Bacillati</taxon>
        <taxon>Bacillota</taxon>
        <taxon>Clostridia</taxon>
        <taxon>Lachnospirales</taxon>
        <taxon>Lachnospiraceae</taxon>
        <taxon>Acetatifactor</taxon>
    </lineage>
</organism>
<proteinExistence type="predicted"/>
<dbReference type="Pfam" id="PF14058">
    <property type="entry name" value="PcfK"/>
    <property type="match status" value="1"/>
</dbReference>
<evidence type="ECO:0000256" key="1">
    <source>
        <dbReference type="SAM" id="MobiDB-lite"/>
    </source>
</evidence>
<dbReference type="Proteomes" id="UP000236311">
    <property type="component" value="Unassembled WGS sequence"/>
</dbReference>
<evidence type="ECO:0000313" key="2">
    <source>
        <dbReference type="EMBL" id="SOY31076.1"/>
    </source>
</evidence>
<dbReference type="RefSeq" id="WP_103241080.1">
    <property type="nucleotide sequence ID" value="NZ_JANJZD010000024.1"/>
</dbReference>